<dbReference type="AlphaFoldDB" id="A0A8J6PR41"/>
<reference evidence="2" key="1">
    <citation type="submission" date="2020-09" db="EMBL/GenBank/DDBJ databases">
        <title>Genome seq and assembly of Tianweitania sp.</title>
        <authorList>
            <person name="Chhetri G."/>
        </authorList>
    </citation>
    <scope>NUCLEOTIDE SEQUENCE</scope>
    <source>
        <strain evidence="2">Rool2</strain>
    </source>
</reference>
<dbReference type="PIRSF" id="PIRSF028101">
    <property type="entry name" value="UCP028101"/>
    <property type="match status" value="1"/>
</dbReference>
<keyword evidence="1" id="KW-0732">Signal</keyword>
<dbReference type="InterPro" id="IPR015943">
    <property type="entry name" value="WD40/YVTN_repeat-like_dom_sf"/>
</dbReference>
<dbReference type="EMBL" id="JACVVX010000001">
    <property type="protein sequence ID" value="MBD0413564.1"/>
    <property type="molecule type" value="Genomic_DNA"/>
</dbReference>
<keyword evidence="3" id="KW-1185">Reference proteome</keyword>
<comment type="caution">
    <text evidence="2">The sequence shown here is derived from an EMBL/GenBank/DDBJ whole genome shotgun (WGS) entry which is preliminary data.</text>
</comment>
<evidence type="ECO:0000256" key="1">
    <source>
        <dbReference type="SAM" id="SignalP"/>
    </source>
</evidence>
<dbReference type="Pfam" id="PF07433">
    <property type="entry name" value="DUF1513"/>
    <property type="match status" value="1"/>
</dbReference>
<evidence type="ECO:0000313" key="2">
    <source>
        <dbReference type="EMBL" id="MBD0413564.1"/>
    </source>
</evidence>
<sequence length="366" mass="39273">MRTPLFDRRDFIKAAGSAFVLAMAPSSRAATLEADALFATAYQMRDGSYGVAMLTEAGKVLHSVALPDRGHDITFDPVTRRSVVFARQPGTFMVIFDHSGGQPPLTVNSIAGRHYYGHGAFSQDGALLYVTENDFDNAAGMVGVYDARDRFARIGEFPTHGVGPHELILLDDGRTLAVCNGGIETHPDFGRAKLNIPTMKPSFALLDRATGDLLEKHELPATLHQLSIRHMAVDASGTIWFGCQHEGPATERPLLVGRAVRGKDLTMLDMPEEVLGGFRNYIGSVAANPRSGLVAVSSPQGNAMVTIDAASGRIVANRSLVEVCGLAPDGDGFLATTGAGEIIAPTGQEARDPDYVWDNHMLRIDM</sequence>
<dbReference type="SUPFAM" id="SSF69322">
    <property type="entry name" value="Tricorn protease domain 2"/>
    <property type="match status" value="1"/>
</dbReference>
<accession>A0A8J6PR41</accession>
<gene>
    <name evidence="2" type="ORF">ICI42_02745</name>
</gene>
<name>A0A8J6PR41_9HYPH</name>
<proteinExistence type="predicted"/>
<evidence type="ECO:0000313" key="3">
    <source>
        <dbReference type="Proteomes" id="UP000643405"/>
    </source>
</evidence>
<dbReference type="RefSeq" id="WP_188162989.1">
    <property type="nucleotide sequence ID" value="NZ_JACVVX010000001.1"/>
</dbReference>
<dbReference type="Proteomes" id="UP000643405">
    <property type="component" value="Unassembled WGS sequence"/>
</dbReference>
<feature type="chain" id="PRO_5035161266" evidence="1">
    <location>
        <begin position="30"/>
        <end position="366"/>
    </location>
</feature>
<feature type="signal peptide" evidence="1">
    <location>
        <begin position="1"/>
        <end position="29"/>
    </location>
</feature>
<dbReference type="Gene3D" id="2.130.10.10">
    <property type="entry name" value="YVTN repeat-like/Quinoprotein amine dehydrogenase"/>
    <property type="match status" value="1"/>
</dbReference>
<dbReference type="InterPro" id="IPR006311">
    <property type="entry name" value="TAT_signal"/>
</dbReference>
<organism evidence="2 3">
    <name type="scientific">Oryzicola mucosus</name>
    <dbReference type="NCBI Taxonomy" id="2767425"/>
    <lineage>
        <taxon>Bacteria</taxon>
        <taxon>Pseudomonadati</taxon>
        <taxon>Pseudomonadota</taxon>
        <taxon>Alphaproteobacteria</taxon>
        <taxon>Hyphomicrobiales</taxon>
        <taxon>Phyllobacteriaceae</taxon>
        <taxon>Oryzicola</taxon>
    </lineage>
</organism>
<protein>
    <submittedName>
        <fullName evidence="2">DUF1513 domain-containing protein</fullName>
    </submittedName>
</protein>
<dbReference type="PROSITE" id="PS51318">
    <property type="entry name" value="TAT"/>
    <property type="match status" value="1"/>
</dbReference>
<dbReference type="InterPro" id="IPR008311">
    <property type="entry name" value="UCP028101"/>
</dbReference>